<keyword evidence="1" id="KW-1133">Transmembrane helix</keyword>
<dbReference type="EMBL" id="QNQU01000016">
    <property type="protein sequence ID" value="RBQ04625.1"/>
    <property type="molecule type" value="Genomic_DNA"/>
</dbReference>
<dbReference type="RefSeq" id="WP_113950319.1">
    <property type="nucleotide sequence ID" value="NZ_QNQU01000016.1"/>
</dbReference>
<proteinExistence type="predicted"/>
<comment type="caution">
    <text evidence="2">The sequence shown here is derived from an EMBL/GenBank/DDBJ whole genome shotgun (WGS) entry which is preliminary data.</text>
</comment>
<keyword evidence="1" id="KW-0812">Transmembrane</keyword>
<protein>
    <submittedName>
        <fullName evidence="2">Uncharacterized protein</fullName>
    </submittedName>
</protein>
<feature type="transmembrane region" description="Helical" evidence="1">
    <location>
        <begin position="121"/>
        <end position="140"/>
    </location>
</feature>
<dbReference type="AlphaFoldDB" id="A0A366KSK8"/>
<accession>A0A366KSK8</accession>
<dbReference type="OrthoDB" id="764979at2"/>
<evidence type="ECO:0000256" key="1">
    <source>
        <dbReference type="SAM" id="Phobius"/>
    </source>
</evidence>
<keyword evidence="1" id="KW-0472">Membrane</keyword>
<evidence type="ECO:0000313" key="2">
    <source>
        <dbReference type="EMBL" id="RBQ04625.1"/>
    </source>
</evidence>
<keyword evidence="3" id="KW-1185">Reference proteome</keyword>
<dbReference type="Proteomes" id="UP000252081">
    <property type="component" value="Unassembled WGS sequence"/>
</dbReference>
<organism evidence="2 3">
    <name type="scientific">Pedobacter miscanthi</name>
    <dbReference type="NCBI Taxonomy" id="2259170"/>
    <lineage>
        <taxon>Bacteria</taxon>
        <taxon>Pseudomonadati</taxon>
        <taxon>Bacteroidota</taxon>
        <taxon>Sphingobacteriia</taxon>
        <taxon>Sphingobacteriales</taxon>
        <taxon>Sphingobacteriaceae</taxon>
        <taxon>Pedobacter</taxon>
    </lineage>
</organism>
<gene>
    <name evidence="2" type="ORF">DRW42_18540</name>
</gene>
<name>A0A366KSK8_9SPHI</name>
<reference evidence="2 3" key="1">
    <citation type="submission" date="2018-07" db="EMBL/GenBank/DDBJ databases">
        <title>A draft genome of a endophytic bacteria, a new species of Pedobacter.</title>
        <authorList>
            <person name="Zhang Z.D."/>
            <person name="Chen Z.J."/>
        </authorList>
    </citation>
    <scope>NUCLEOTIDE SEQUENCE [LARGE SCALE GENOMIC DNA]</scope>
    <source>
        <strain evidence="2 3">RS10</strain>
    </source>
</reference>
<feature type="transmembrane region" description="Helical" evidence="1">
    <location>
        <begin position="88"/>
        <end position="109"/>
    </location>
</feature>
<sequence length="157" mass="18364">MLYFKKIYLLNNSEKQELEKSLRSKSLKRSQMLDFVFETSNIGTDKYFLGNEGKKDLKLTRIKTSFESFLPKIIISFPKETAIQYYKFRLSVLSTLILALLSFLLLISFLDVVMNQKNAEAFLITLVLSVIYFSFILLELKITKNRILKSINLDKRV</sequence>
<evidence type="ECO:0000313" key="3">
    <source>
        <dbReference type="Proteomes" id="UP000252081"/>
    </source>
</evidence>